<evidence type="ECO:0000256" key="2">
    <source>
        <dbReference type="ARBA" id="ARBA00022670"/>
    </source>
</evidence>
<evidence type="ECO:0000256" key="3">
    <source>
        <dbReference type="ARBA" id="ARBA00022801"/>
    </source>
</evidence>
<dbReference type="HOGENOM" id="CLU_489013_0_0_11"/>
<dbReference type="PANTHER" id="PTHR43806">
    <property type="entry name" value="PEPTIDASE S8"/>
    <property type="match status" value="1"/>
</dbReference>
<dbReference type="GO" id="GO:0004252">
    <property type="term" value="F:serine-type endopeptidase activity"/>
    <property type="evidence" value="ECO:0007669"/>
    <property type="project" value="UniProtKB-UniRule"/>
</dbReference>
<dbReference type="Proteomes" id="UP000007947">
    <property type="component" value="Chromosome"/>
</dbReference>
<feature type="domain" description="Peptidase S8/S53" evidence="6">
    <location>
        <begin position="158"/>
        <end position="385"/>
    </location>
</feature>
<dbReference type="Pfam" id="PF00082">
    <property type="entry name" value="Peptidase_S8"/>
    <property type="match status" value="1"/>
</dbReference>
<feature type="active site" description="Charge relay system" evidence="5">
    <location>
        <position position="211"/>
    </location>
</feature>
<evidence type="ECO:0000313" key="7">
    <source>
        <dbReference type="EMBL" id="BAK33894.1"/>
    </source>
</evidence>
<proteinExistence type="inferred from homology"/>
<dbReference type="Gene3D" id="3.40.50.200">
    <property type="entry name" value="Peptidase S8/S53 domain"/>
    <property type="match status" value="1"/>
</dbReference>
<dbReference type="InterPro" id="IPR050131">
    <property type="entry name" value="Peptidase_S8_subtilisin-like"/>
</dbReference>
<keyword evidence="3 5" id="KW-0378">Hydrolase</keyword>
<evidence type="ECO:0000259" key="6">
    <source>
        <dbReference type="Pfam" id="PF00082"/>
    </source>
</evidence>
<evidence type="ECO:0000256" key="1">
    <source>
        <dbReference type="ARBA" id="ARBA00011073"/>
    </source>
</evidence>
<comment type="similarity">
    <text evidence="1 5">Belongs to the peptidase S8 family.</text>
</comment>
<dbReference type="PROSITE" id="PS51892">
    <property type="entry name" value="SUBTILASE"/>
    <property type="match status" value="1"/>
</dbReference>
<feature type="active site" description="Charge relay system" evidence="5">
    <location>
        <position position="165"/>
    </location>
</feature>
<feature type="active site" description="Charge relay system" evidence="5">
    <location>
        <position position="367"/>
    </location>
</feature>
<dbReference type="KEGG" id="mph:MLP_08800"/>
<dbReference type="SUPFAM" id="SSF52743">
    <property type="entry name" value="Subtilisin-like"/>
    <property type="match status" value="1"/>
</dbReference>
<dbReference type="PANTHER" id="PTHR43806:SF11">
    <property type="entry name" value="CEREVISIN-RELATED"/>
    <property type="match status" value="1"/>
</dbReference>
<dbReference type="OrthoDB" id="9798386at2"/>
<protein>
    <submittedName>
        <fullName evidence="7">Peptidase S8 family protein</fullName>
    </submittedName>
</protein>
<sequence length="557" mass="58333">MSIDRAHEVRIVVDPHPPNTVAAVRVVVTATLGPGWQVRRLVPRRPLIVVSGRSDEPVATVGHARRSHRAAMALAATGRFARVEADVPIRGYAENEQGASADETRAADAGIDDAGIDGAEIGPLPQAQPEPPRDWVHRILRWEQALAAMSADVRGGRGIRIGHPDTGYTLHQNLGLTGLDLTTDRDVIDSDDDALDDLRQNALWPLPFPGHGTATASVIVGHGPVSAGIVGLVQEARLVPIRAIESVVQVFDSDVAKAVEHARRVGCHVISMSLGGKGFFGLEEQIQQAVDAGLIVMAAAGNFVRFVTAPASYPSCLAVAATGPGDVPWSGSSRGPAVDVSMPGAQVYTAQFTEDHKPIVGLANGTSFAVAHLAGAAALWLAHHGRDTLIRRYGARRIQATFLAVLRTPGVCVVPPGWPAGWGVGRVDLPSLLSAPLPSLPGPAVAFTGSTAEAEPEPTAAVSETARRIAYALGADPEVVQIRLVELLGMETADTEQFAEQLQLHEGELVYLAYTDPGFAASVSSRAEALADVGAAEIAIEPRGVSDSLAALLTARG</sequence>
<dbReference type="STRING" id="1032480.MLP_08800"/>
<dbReference type="EMBL" id="AP012204">
    <property type="protein sequence ID" value="BAK33894.1"/>
    <property type="molecule type" value="Genomic_DNA"/>
</dbReference>
<name>F5XM15_MICPN</name>
<gene>
    <name evidence="7" type="ordered locus">MLP_08800</name>
</gene>
<dbReference type="AlphaFoldDB" id="F5XM15"/>
<accession>F5XM15</accession>
<keyword evidence="2 5" id="KW-0645">Protease</keyword>
<evidence type="ECO:0000313" key="8">
    <source>
        <dbReference type="Proteomes" id="UP000007947"/>
    </source>
</evidence>
<organism evidence="7 8">
    <name type="scientific">Microlunatus phosphovorus (strain ATCC 700054 / DSM 10555 / JCM 9379 / NBRC 101784 / NCIMB 13414 / VKM Ac-1990 / NM-1)</name>
    <dbReference type="NCBI Taxonomy" id="1032480"/>
    <lineage>
        <taxon>Bacteria</taxon>
        <taxon>Bacillati</taxon>
        <taxon>Actinomycetota</taxon>
        <taxon>Actinomycetes</taxon>
        <taxon>Propionibacteriales</taxon>
        <taxon>Propionibacteriaceae</taxon>
        <taxon>Microlunatus</taxon>
    </lineage>
</organism>
<keyword evidence="4 5" id="KW-0720">Serine protease</keyword>
<dbReference type="GO" id="GO:0006508">
    <property type="term" value="P:proteolysis"/>
    <property type="evidence" value="ECO:0007669"/>
    <property type="project" value="UniProtKB-KW"/>
</dbReference>
<dbReference type="eggNOG" id="COG1404">
    <property type="taxonomic scope" value="Bacteria"/>
</dbReference>
<dbReference type="InterPro" id="IPR036852">
    <property type="entry name" value="Peptidase_S8/S53_dom_sf"/>
</dbReference>
<evidence type="ECO:0000256" key="4">
    <source>
        <dbReference type="ARBA" id="ARBA00022825"/>
    </source>
</evidence>
<keyword evidence="8" id="KW-1185">Reference proteome</keyword>
<dbReference type="InterPro" id="IPR000209">
    <property type="entry name" value="Peptidase_S8/S53_dom"/>
</dbReference>
<dbReference type="RefSeq" id="WP_013861779.1">
    <property type="nucleotide sequence ID" value="NC_015635.1"/>
</dbReference>
<reference evidence="7 8" key="1">
    <citation type="submission" date="2011-05" db="EMBL/GenBank/DDBJ databases">
        <title>Whole genome sequence of Microlunatus phosphovorus NM-1.</title>
        <authorList>
            <person name="Hosoyama A."/>
            <person name="Sasaki K."/>
            <person name="Harada T."/>
            <person name="Igarashi R."/>
            <person name="Kawakoshi A."/>
            <person name="Sasagawa M."/>
            <person name="Fukada J."/>
            <person name="Nakamura S."/>
            <person name="Katano Y."/>
            <person name="Hanada S."/>
            <person name="Kamagata Y."/>
            <person name="Nakamura N."/>
            <person name="Yamazaki S."/>
            <person name="Fujita N."/>
        </authorList>
    </citation>
    <scope>NUCLEOTIDE SEQUENCE [LARGE SCALE GENOMIC DNA]</scope>
    <source>
        <strain evidence="8">ATCC 700054 / DSM 10555 / JCM 9379 / NBRC 101784 / NCIMB 13414 / VKM Ac-1990 / NM-1</strain>
    </source>
</reference>
<evidence type="ECO:0000256" key="5">
    <source>
        <dbReference type="PROSITE-ProRule" id="PRU01240"/>
    </source>
</evidence>